<gene>
    <name evidence="2" type="ORF">H0I76_04345</name>
</gene>
<keyword evidence="1" id="KW-0472">Membrane</keyword>
<keyword evidence="1" id="KW-1133">Transmembrane helix</keyword>
<sequence>MTGRTASASMELAPGSLRQRVVRVAGRIVAAVVVLVIALAIGMRVVPLNPTEWHTDPLGAARSGAPNDYLVLPQGMNSPADRMMVPRSMPALDLMTRFDAIALATPRVERIAGGPQLLFATYVQRSAVFGFPDYISVRAVEGEDGAALAIWSRSRFGYSDLGVNRRRVEGWLSTLDGDK</sequence>
<proteinExistence type="predicted"/>
<keyword evidence="3" id="KW-1185">Reference proteome</keyword>
<dbReference type="AlphaFoldDB" id="A0A8J7M576"/>
<dbReference type="RefSeq" id="WP_200607462.1">
    <property type="nucleotide sequence ID" value="NZ_JAEHHL010000001.1"/>
</dbReference>
<evidence type="ECO:0000256" key="1">
    <source>
        <dbReference type="SAM" id="Phobius"/>
    </source>
</evidence>
<protein>
    <submittedName>
        <fullName evidence="2">DUF1499 domain-containing protein</fullName>
    </submittedName>
</protein>
<dbReference type="Pfam" id="PF07386">
    <property type="entry name" value="DUF1499"/>
    <property type="match status" value="1"/>
</dbReference>
<dbReference type="Proteomes" id="UP000655420">
    <property type="component" value="Unassembled WGS sequence"/>
</dbReference>
<accession>A0A8J7M576</accession>
<evidence type="ECO:0000313" key="2">
    <source>
        <dbReference type="EMBL" id="MBK0398410.1"/>
    </source>
</evidence>
<evidence type="ECO:0000313" key="3">
    <source>
        <dbReference type="Proteomes" id="UP000655420"/>
    </source>
</evidence>
<organism evidence="2 3">
    <name type="scientific">Thermohalobaculum xanthum</name>
    <dbReference type="NCBI Taxonomy" id="2753746"/>
    <lineage>
        <taxon>Bacteria</taxon>
        <taxon>Pseudomonadati</taxon>
        <taxon>Pseudomonadota</taxon>
        <taxon>Alphaproteobacteria</taxon>
        <taxon>Rhodobacterales</taxon>
        <taxon>Paracoccaceae</taxon>
        <taxon>Thermohalobaculum</taxon>
    </lineage>
</organism>
<comment type="caution">
    <text evidence="2">The sequence shown here is derived from an EMBL/GenBank/DDBJ whole genome shotgun (WGS) entry which is preliminary data.</text>
</comment>
<dbReference type="InterPro" id="IPR010865">
    <property type="entry name" value="DUF1499"/>
</dbReference>
<name>A0A8J7M576_9RHOB</name>
<keyword evidence="1" id="KW-0812">Transmembrane</keyword>
<reference evidence="2" key="1">
    <citation type="submission" date="2020-12" db="EMBL/GenBank/DDBJ databases">
        <title>Bacterial taxonomy.</title>
        <authorList>
            <person name="Pan X."/>
        </authorList>
    </citation>
    <scope>NUCLEOTIDE SEQUENCE</scope>
    <source>
        <strain evidence="2">M0105</strain>
    </source>
</reference>
<feature type="transmembrane region" description="Helical" evidence="1">
    <location>
        <begin position="21"/>
        <end position="43"/>
    </location>
</feature>
<dbReference type="EMBL" id="JAEHHL010000001">
    <property type="protein sequence ID" value="MBK0398410.1"/>
    <property type="molecule type" value="Genomic_DNA"/>
</dbReference>